<evidence type="ECO:0000256" key="11">
    <source>
        <dbReference type="ARBA" id="ARBA00048899"/>
    </source>
</evidence>
<keyword evidence="9 12" id="KW-0472">Membrane</keyword>
<accession>A0A7M7NMW7</accession>
<name>A0A7M7NMW7_STRPU</name>
<evidence type="ECO:0000313" key="14">
    <source>
        <dbReference type="Proteomes" id="UP000007110"/>
    </source>
</evidence>
<evidence type="ECO:0000256" key="6">
    <source>
        <dbReference type="ARBA" id="ARBA00022692"/>
    </source>
</evidence>
<protein>
    <recommendedName>
        <fullName evidence="12">Mannosyltransferase</fullName>
        <ecNumber evidence="12">2.4.1.-</ecNumber>
    </recommendedName>
</protein>
<evidence type="ECO:0000256" key="2">
    <source>
        <dbReference type="ARBA" id="ARBA00004922"/>
    </source>
</evidence>
<evidence type="ECO:0000256" key="7">
    <source>
        <dbReference type="ARBA" id="ARBA00022824"/>
    </source>
</evidence>
<evidence type="ECO:0000256" key="4">
    <source>
        <dbReference type="ARBA" id="ARBA00022676"/>
    </source>
</evidence>
<organism evidence="13 14">
    <name type="scientific">Strongylocentrotus purpuratus</name>
    <name type="common">Purple sea urchin</name>
    <dbReference type="NCBI Taxonomy" id="7668"/>
    <lineage>
        <taxon>Eukaryota</taxon>
        <taxon>Metazoa</taxon>
        <taxon>Echinodermata</taxon>
        <taxon>Eleutherozoa</taxon>
        <taxon>Echinozoa</taxon>
        <taxon>Echinoidea</taxon>
        <taxon>Euechinoidea</taxon>
        <taxon>Echinacea</taxon>
        <taxon>Camarodonta</taxon>
        <taxon>Echinidea</taxon>
        <taxon>Strongylocentrotidae</taxon>
        <taxon>Strongylocentrotus</taxon>
    </lineage>
</organism>
<feature type="transmembrane region" description="Helical" evidence="12">
    <location>
        <begin position="98"/>
        <end position="122"/>
    </location>
</feature>
<proteinExistence type="inferred from homology"/>
<dbReference type="PANTHER" id="PTHR22760">
    <property type="entry name" value="GLYCOSYLTRANSFERASE"/>
    <property type="match status" value="1"/>
</dbReference>
<keyword evidence="14" id="KW-1185">Reference proteome</keyword>
<evidence type="ECO:0000256" key="3">
    <source>
        <dbReference type="ARBA" id="ARBA00007063"/>
    </source>
</evidence>
<comment type="subcellular location">
    <subcellularLocation>
        <location evidence="1 12">Endoplasmic reticulum membrane</location>
        <topology evidence="1 12">Multi-pass membrane protein</topology>
    </subcellularLocation>
</comment>
<dbReference type="AlphaFoldDB" id="A0A7M7NMW7"/>
<dbReference type="CTD" id="79087"/>
<feature type="transmembrane region" description="Helical" evidence="12">
    <location>
        <begin position="241"/>
        <end position="264"/>
    </location>
</feature>
<comment type="similarity">
    <text evidence="3 12">Belongs to the glycosyltransferase 22 family.</text>
</comment>
<dbReference type="EC" id="2.4.1.-" evidence="12"/>
<dbReference type="OrthoDB" id="19039at2759"/>
<dbReference type="PANTHER" id="PTHR22760:SF1">
    <property type="entry name" value="DOL-P-MAN:MAN(7)GLCNAC(2)-PP-DOL ALPHA-1,6-MANNOSYLTRANSFERASE"/>
    <property type="match status" value="1"/>
</dbReference>
<dbReference type="GO" id="GO:0006487">
    <property type="term" value="P:protein N-linked glycosylation"/>
    <property type="evidence" value="ECO:0000318"/>
    <property type="project" value="GO_Central"/>
</dbReference>
<feature type="transmembrane region" description="Helical" evidence="12">
    <location>
        <begin position="129"/>
        <end position="146"/>
    </location>
</feature>
<keyword evidence="7 12" id="KW-0256">Endoplasmic reticulum</keyword>
<dbReference type="EnsemblMetazoa" id="XM_030983069">
    <property type="protein sequence ID" value="XP_030838929"/>
    <property type="gene ID" value="LOC591306"/>
</dbReference>
<keyword evidence="6 12" id="KW-0812">Transmembrane</keyword>
<evidence type="ECO:0000256" key="5">
    <source>
        <dbReference type="ARBA" id="ARBA00022679"/>
    </source>
</evidence>
<reference evidence="14" key="1">
    <citation type="submission" date="2015-02" db="EMBL/GenBank/DDBJ databases">
        <title>Genome sequencing for Strongylocentrotus purpuratus.</title>
        <authorList>
            <person name="Murali S."/>
            <person name="Liu Y."/>
            <person name="Vee V."/>
            <person name="English A."/>
            <person name="Wang M."/>
            <person name="Skinner E."/>
            <person name="Han Y."/>
            <person name="Muzny D.M."/>
            <person name="Worley K.C."/>
            <person name="Gibbs R.A."/>
        </authorList>
    </citation>
    <scope>NUCLEOTIDE SEQUENCE</scope>
</reference>
<comment type="pathway">
    <text evidence="2">Protein modification; protein glycosylation.</text>
</comment>
<dbReference type="UniPathway" id="UPA00378"/>
<dbReference type="GO" id="GO:0000009">
    <property type="term" value="F:alpha-1,6-mannosyltransferase activity"/>
    <property type="evidence" value="ECO:0000318"/>
    <property type="project" value="GO_Central"/>
</dbReference>
<evidence type="ECO:0000256" key="12">
    <source>
        <dbReference type="RuleBase" id="RU363075"/>
    </source>
</evidence>
<comment type="function">
    <text evidence="10">Mannosyltransferase that operates in the biosynthetic pathway of dolichol-linked oligosaccharides, the glycan precursors employed in protein asparagine (N)-glycosylation. The assembly of dolichol-linked oligosaccharides begins on the cytosolic side of the endoplasmic reticulum membrane and finishes in its lumen. The sequential addition of sugars to dolichol pyrophosphate produces dolichol-linked oligosaccharides containing fourteen sugars, including two GlcNAcs, nine mannoses and three glucoses. Once assembled, the oligosaccharide is transferred from the lipid to nascent proteins by oligosaccharyltransferases. In the lumen of the endoplasmic reticulum, adds the eighth mannose residue in an alpha-1,6 linkage onto Man(7)GlcNAc(2)-PP-dolichol to produce Man(8)GlcNAc(2)-PP-dolichol.</text>
</comment>
<dbReference type="KEGG" id="spu:591306"/>
<evidence type="ECO:0000256" key="9">
    <source>
        <dbReference type="ARBA" id="ARBA00023136"/>
    </source>
</evidence>
<feature type="transmembrane region" description="Helical" evidence="12">
    <location>
        <begin position="292"/>
        <end position="314"/>
    </location>
</feature>
<evidence type="ECO:0000256" key="8">
    <source>
        <dbReference type="ARBA" id="ARBA00022989"/>
    </source>
</evidence>
<dbReference type="Pfam" id="PF03901">
    <property type="entry name" value="Glyco_transf_22"/>
    <property type="match status" value="1"/>
</dbReference>
<keyword evidence="4 12" id="KW-0328">Glycosyltransferase</keyword>
<evidence type="ECO:0000256" key="1">
    <source>
        <dbReference type="ARBA" id="ARBA00004477"/>
    </source>
</evidence>
<evidence type="ECO:0000256" key="10">
    <source>
        <dbReference type="ARBA" id="ARBA00044721"/>
    </source>
</evidence>
<dbReference type="InterPro" id="IPR005599">
    <property type="entry name" value="GPI_mannosylTrfase"/>
</dbReference>
<feature type="transmembrane region" description="Helical" evidence="12">
    <location>
        <begin position="204"/>
        <end position="229"/>
    </location>
</feature>
<dbReference type="RefSeq" id="XP_030838929.1">
    <property type="nucleotide sequence ID" value="XM_030983069.1"/>
</dbReference>
<dbReference type="OMA" id="WWVEVRM"/>
<dbReference type="GeneID" id="591306"/>
<feature type="transmembrane region" description="Helical" evidence="12">
    <location>
        <begin position="321"/>
        <end position="339"/>
    </location>
</feature>
<dbReference type="GO" id="GO:0005789">
    <property type="term" value="C:endoplasmic reticulum membrane"/>
    <property type="evidence" value="ECO:0000318"/>
    <property type="project" value="GO_Central"/>
</dbReference>
<comment type="catalytic activity">
    <reaction evidence="11">
        <text>an alpha-D-Man-(1-&gt;2)-alpha-D-Man-(1-&gt;2)-alpha-D-Man-(1-&gt;3)-[alpha-D-Man-(1-&gt;2)-alpha-D-Man-(1-&gt;3)-alpha-D-Man-(1-&gt;6)]-beta-D-Man-(1-&gt;4)-beta-D-GlcNAc-(1-&gt;4)-alpha-D-GlcNAc-diphospho-di-trans,poly-cis-dolichol + a di-trans,poly-cis-dolichyl beta-D-mannosyl phosphate = an alpha-D-Man-(1-&gt;2)-alpha-D-Man-(1-&gt;2)-alpha-D-Man-(1-&gt;3)-[alpha-D-Man-(1-&gt;2)-alpha-D-Man-(1-&gt;3)-[alpha-D-Man-(1-&gt;6)]-alpha-D-Man-(1-&gt;6)]-beta-D-Man-(1-&gt;4)-beta-D-GlcNAc-(1-&gt;4)-alpha-D-GlcNAc-diphospho-di-trans,poly-cis-dolichol + a di-trans,poly-cis-dolichyl phosphate + H(+)</text>
        <dbReference type="Rhea" id="RHEA:29535"/>
        <dbReference type="Rhea" id="RHEA-COMP:19498"/>
        <dbReference type="Rhea" id="RHEA-COMP:19501"/>
        <dbReference type="Rhea" id="RHEA-COMP:19518"/>
        <dbReference type="Rhea" id="RHEA-COMP:19519"/>
        <dbReference type="ChEBI" id="CHEBI:15378"/>
        <dbReference type="ChEBI" id="CHEBI:57683"/>
        <dbReference type="ChEBI" id="CHEBI:58211"/>
        <dbReference type="ChEBI" id="CHEBI:132517"/>
        <dbReference type="ChEBI" id="CHEBI:132519"/>
        <dbReference type="EC" id="2.4.1.260"/>
    </reaction>
    <physiologicalReaction direction="left-to-right" evidence="11">
        <dbReference type="Rhea" id="RHEA:29536"/>
    </physiologicalReaction>
</comment>
<evidence type="ECO:0000313" key="13">
    <source>
        <dbReference type="EnsemblMetazoa" id="XP_030838929"/>
    </source>
</evidence>
<feature type="transmembrane region" description="Helical" evidence="12">
    <location>
        <begin position="377"/>
        <end position="401"/>
    </location>
</feature>
<keyword evidence="5" id="KW-0808">Transferase</keyword>
<dbReference type="Proteomes" id="UP000007110">
    <property type="component" value="Unassembled WGS sequence"/>
</dbReference>
<dbReference type="InParanoid" id="A0A7M7NMW7"/>
<feature type="transmembrane region" description="Helical" evidence="12">
    <location>
        <begin position="345"/>
        <end position="365"/>
    </location>
</feature>
<dbReference type="GO" id="GO:0052917">
    <property type="term" value="F:dol-P-Man:Man(7)GlcNAc(2)-PP-Dol alpha-1,6-mannosyltransferase activity"/>
    <property type="evidence" value="ECO:0007669"/>
    <property type="project" value="UniProtKB-EC"/>
</dbReference>
<reference evidence="13" key="2">
    <citation type="submission" date="2021-01" db="UniProtKB">
        <authorList>
            <consortium name="EnsemblMetazoa"/>
        </authorList>
    </citation>
    <scope>IDENTIFICATION</scope>
</reference>
<keyword evidence="8 12" id="KW-1133">Transmembrane helix</keyword>
<feature type="transmembrane region" description="Helical" evidence="12">
    <location>
        <begin position="35"/>
        <end position="57"/>
    </location>
</feature>
<sequence length="535" mass="60533">MSKKRVRIREASGEIVEPARVTESREREQRMKERAAYSVDLGLSILLYVTPLVHLIACPYTKVEESFNLQGTHDILFHRSNISAYDHLEFPGVVPRSFLGPLFISFLSSPFVVLCSLLHLGATKLSAQYIVRAMLAVIVVSSFNSFRSSVADIFGRDVSRYLVLLTLSQSHFLFYASRPLPNIFALAIALRAISGWMRRDHVAFILYTAFAIIVFRSELCMLMGLMLLMELLSKRLAVPQVIFWGALGGILSLGATVLVDSIFWQRWLWPEGVVFWYNTILNKSSNWGTMPFLWYFYSAIPRGLWTSVVLVPLGCFLDRRIPWFLLPSLGFVFLYSFLPHKELRFIIYVLPMLNVSAATTIANIFRNVQKSSVMKLLAVGVLGHFAVNIVATASMLVVSHYNYPGGDVMHQIHQLVPPNADNVHIHIDVATAQTGVSRFTQINSKWRYDKTEALSPGGPEMMQFSHLCIGAPSEKSPSLAWYKQTHRVLTFAEGYAGIQRPSTLRELVIKPPTLILEPQIFILERRGWYPVGEED</sequence>